<protein>
    <submittedName>
        <fullName evidence="1">Uncharacterized protein</fullName>
    </submittedName>
</protein>
<dbReference type="Proteomes" id="UP000479526">
    <property type="component" value="Unassembled WGS sequence"/>
</dbReference>
<dbReference type="AlphaFoldDB" id="A0A7C9MZX7"/>
<name>A0A7C9MZX7_9ACTN</name>
<evidence type="ECO:0000313" key="1">
    <source>
        <dbReference type="EMBL" id="NAS22470.1"/>
    </source>
</evidence>
<accession>A0A7C9MZX7</accession>
<dbReference type="EMBL" id="WXEW01000003">
    <property type="protein sequence ID" value="NAS22470.1"/>
    <property type="molecule type" value="Genomic_DNA"/>
</dbReference>
<organism evidence="1 2">
    <name type="scientific">Herbidospora solisilvae</name>
    <dbReference type="NCBI Taxonomy" id="2696284"/>
    <lineage>
        <taxon>Bacteria</taxon>
        <taxon>Bacillati</taxon>
        <taxon>Actinomycetota</taxon>
        <taxon>Actinomycetes</taxon>
        <taxon>Streptosporangiales</taxon>
        <taxon>Streptosporangiaceae</taxon>
        <taxon>Herbidospora</taxon>
    </lineage>
</organism>
<proteinExistence type="predicted"/>
<sequence length="115" mass="12571">MRSSGHPGCSESRSATAVELIAAERDRQIRREGWTVEHDDQHTRGQLAGAGAAYAVAAARMSGASIWSAWAEEVWPWSDKAYKPTPGDPIRTLVKAGALIVAEIERLQRDEASRE</sequence>
<comment type="caution">
    <text evidence="1">The sequence shown here is derived from an EMBL/GenBank/DDBJ whole genome shotgun (WGS) entry which is preliminary data.</text>
</comment>
<keyword evidence="2" id="KW-1185">Reference proteome</keyword>
<evidence type="ECO:0000313" key="2">
    <source>
        <dbReference type="Proteomes" id="UP000479526"/>
    </source>
</evidence>
<reference evidence="1 2" key="1">
    <citation type="submission" date="2020-01" db="EMBL/GenBank/DDBJ databases">
        <title>Herbidospora sp. NEAU-GS84 nov., a novel actinomycete isolated from soil.</title>
        <authorList>
            <person name="Han L."/>
        </authorList>
    </citation>
    <scope>NUCLEOTIDE SEQUENCE [LARGE SCALE GENOMIC DNA]</scope>
    <source>
        <strain evidence="1 2">NEAU-GS84</strain>
    </source>
</reference>
<gene>
    <name evidence="1" type="ORF">GT755_12335</name>
</gene>